<name>A0ABD3NTA2_9STRA</name>
<dbReference type="Proteomes" id="UP001530400">
    <property type="component" value="Unassembled WGS sequence"/>
</dbReference>
<evidence type="ECO:0000259" key="2">
    <source>
        <dbReference type="Pfam" id="PF23411"/>
    </source>
</evidence>
<dbReference type="PANTHER" id="PTHR12616:SF1">
    <property type="entry name" value="VACUOLAR PROTEIN SORTING-ASSOCIATED PROTEIN 41 HOMOLOG"/>
    <property type="match status" value="1"/>
</dbReference>
<protein>
    <recommendedName>
        <fullName evidence="2">Vps41 beta-propeller domain-containing protein</fullName>
    </recommendedName>
</protein>
<keyword evidence="4" id="KW-1185">Reference proteome</keyword>
<feature type="compositionally biased region" description="Polar residues" evidence="1">
    <location>
        <begin position="1296"/>
        <end position="1322"/>
    </location>
</feature>
<dbReference type="Gene3D" id="2.130.10.10">
    <property type="entry name" value="YVTN repeat-like/Quinoprotein amine dehydrogenase"/>
    <property type="match status" value="1"/>
</dbReference>
<feature type="region of interest" description="Disordered" evidence="1">
    <location>
        <begin position="548"/>
        <end position="568"/>
    </location>
</feature>
<dbReference type="PANTHER" id="PTHR12616">
    <property type="entry name" value="VACUOLAR PROTEIN SORTING VPS41"/>
    <property type="match status" value="1"/>
</dbReference>
<evidence type="ECO:0000256" key="1">
    <source>
        <dbReference type="SAM" id="MobiDB-lite"/>
    </source>
</evidence>
<accession>A0ABD3NTA2</accession>
<dbReference type="InterPro" id="IPR036322">
    <property type="entry name" value="WD40_repeat_dom_sf"/>
</dbReference>
<dbReference type="InterPro" id="IPR015943">
    <property type="entry name" value="WD40/YVTN_repeat-like_dom_sf"/>
</dbReference>
<dbReference type="SUPFAM" id="SSF50978">
    <property type="entry name" value="WD40 repeat-like"/>
    <property type="match status" value="1"/>
</dbReference>
<organism evidence="3 4">
    <name type="scientific">Cyclotella atomus</name>
    <dbReference type="NCBI Taxonomy" id="382360"/>
    <lineage>
        <taxon>Eukaryota</taxon>
        <taxon>Sar</taxon>
        <taxon>Stramenopiles</taxon>
        <taxon>Ochrophyta</taxon>
        <taxon>Bacillariophyta</taxon>
        <taxon>Coscinodiscophyceae</taxon>
        <taxon>Thalassiosirophycidae</taxon>
        <taxon>Stephanodiscales</taxon>
        <taxon>Stephanodiscaceae</taxon>
        <taxon>Cyclotella</taxon>
    </lineage>
</organism>
<evidence type="ECO:0000313" key="3">
    <source>
        <dbReference type="EMBL" id="KAL3776985.1"/>
    </source>
</evidence>
<gene>
    <name evidence="3" type="ORF">ACHAWO_006339</name>
</gene>
<comment type="caution">
    <text evidence="3">The sequence shown here is derived from an EMBL/GenBank/DDBJ whole genome shotgun (WGS) entry which is preliminary data.</text>
</comment>
<evidence type="ECO:0000313" key="4">
    <source>
        <dbReference type="Proteomes" id="UP001530400"/>
    </source>
</evidence>
<reference evidence="3 4" key="1">
    <citation type="submission" date="2024-10" db="EMBL/GenBank/DDBJ databases">
        <title>Updated reference genomes for cyclostephanoid diatoms.</title>
        <authorList>
            <person name="Roberts W.R."/>
            <person name="Alverson A.J."/>
        </authorList>
    </citation>
    <scope>NUCLEOTIDE SEQUENCE [LARGE SCALE GENOMIC DNA]</scope>
    <source>
        <strain evidence="3 4">AJA010-31</strain>
    </source>
</reference>
<dbReference type="Pfam" id="PF23411">
    <property type="entry name" value="Beta-prop_Vps41"/>
    <property type="match status" value="1"/>
</dbReference>
<dbReference type="EMBL" id="JALLPJ020001072">
    <property type="protein sequence ID" value="KAL3776985.1"/>
    <property type="molecule type" value="Genomic_DNA"/>
</dbReference>
<dbReference type="InterPro" id="IPR057780">
    <property type="entry name" value="Beta-prop_Vps41"/>
</dbReference>
<feature type="domain" description="Vps41 beta-propeller" evidence="2">
    <location>
        <begin position="277"/>
        <end position="416"/>
    </location>
</feature>
<proteinExistence type="predicted"/>
<feature type="region of interest" description="Disordered" evidence="1">
    <location>
        <begin position="1292"/>
        <end position="1322"/>
    </location>
</feature>
<sequence>MKEEQQEEDTATCASDGSQYSYVYQDEIKMPPFKYARIVGCLPRSSDASTEATTTGPITEEVSCSTLGMATVPNTTSCHSILATGHSNGSIRLLNSYGESVLFGSTLTDGGVWYIHPKKKSRVIDICFDSQCGSLAALNEHGDVCIFGLLHWGERSDAAAIGQGLDSMNIAAPTDSSNVQVPKRRLSQISLQKPPLNTLRFTFIDPSTASSPSSLALPPTCLLLDPSYSHNKTVKQLVTGYTDGKVILSKLQTSNSNRTAGLLNNVSSFFSSGNNVKRVDTTIYQGMYPIQCIAWRGSYIAWGEESGIRLFDVNTMSRIAHVDRPSGAKGSLYPTLMGELRPCLVFERCDRLLIGWGDCLMGMRIYDVSSSAGTNNSGGKEKKKVVECIMAWELDCVSCGVVPVDEKHVAVLGLVPCSTDVDDVENYRDEEYFAHGQVAGGDNMLELQIISREDGKSISCDRVPLLEGNSDATTASNKPNVADFQLLSSYATQRMEDLAEWGALNDGEKETIRNEVDMAEFMTHQTYPDHHLRWKMEKDVCTIEFGNDEEPIPVDVPESGDQSTSSDNSVMSDDYVFALSQPMEDILSDPNLLSRSIPPTMIIMYRHDACLVQTRDADDAVSYARSLGKPALALKTALAHRRDVRRHGIDLLVDEYFLALLRMGNNSGVALSFPRLQIAAQSLPILLGGDARMWQRWIFMFARLCGGLFAIREKIPVRDPWLPPFLFEMALEKMLQETCENATRSLADGQRGQCSQSTGEKMADLFLETLRAWGPTSSLRRRIQMHRYYIQGHGLGSKMRSAPGSNALAPFIQQSERDLRRRITQTAFGVLADEQSPHNEQSHPSLRQHISSSDDSLFGVEKMLLKFAAKLFVDTEKEHDIDFASSNVEIGDLDEMHGVVLESLAELELMRERYDRALGYYLAIGAGFIGNLSSIETAAVDLVNTYHRDKNTMMQHSGETSTVSKFGHMLSLIELHQLHHLLLQQNYSFTSDLEACTPIVSLVKLFGLEKAGAFLMESCSPPDDVSTDRTVQFASLPLDLVADQLQSRPKLLYWYLFLLFVQKPDMYVKFATTAVPPLVITDLHRAQFFLFVDYADAAFSDDSIKTTSFFNVDEETPFMSFLVAALPHGGIRPESVIDALEKHRGGKIESPIYARELAFVIEKFGRDDFESAKKVLQIYLLGAKNLLLAVAYAERNTEHSTELWEILITHCTESEGHGALFGSLLEAAAHCGADLSSLVAKIPQGVAVEGLRPKLIAAVTDYRYKVKIHEFESTILTDDKMSIIRELSHLSRRGSRNSTQQSARSASVSDHNQSATSQSKALQVQREKMSALTIPSHQTSFFSLAIR</sequence>
<dbReference type="InterPro" id="IPR045111">
    <property type="entry name" value="Vps41/Vps8"/>
</dbReference>